<name>A0ABV5TC09_9ACTN</name>
<evidence type="ECO:0000256" key="8">
    <source>
        <dbReference type="ARBA" id="ARBA00022989"/>
    </source>
</evidence>
<dbReference type="CDD" id="cd00082">
    <property type="entry name" value="HisKA"/>
    <property type="match status" value="1"/>
</dbReference>
<evidence type="ECO:0000256" key="5">
    <source>
        <dbReference type="ARBA" id="ARBA00022679"/>
    </source>
</evidence>
<dbReference type="Gene3D" id="3.30.565.10">
    <property type="entry name" value="Histidine kinase-like ATPase, C-terminal domain"/>
    <property type="match status" value="1"/>
</dbReference>
<keyword evidence="4" id="KW-0597">Phosphoprotein</keyword>
<accession>A0ABV5TC09</accession>
<dbReference type="GO" id="GO:0005524">
    <property type="term" value="F:ATP binding"/>
    <property type="evidence" value="ECO:0007669"/>
    <property type="project" value="UniProtKB-KW"/>
</dbReference>
<evidence type="ECO:0000256" key="6">
    <source>
        <dbReference type="ARBA" id="ARBA00022692"/>
    </source>
</evidence>
<evidence type="ECO:0000256" key="11">
    <source>
        <dbReference type="SAM" id="Phobius"/>
    </source>
</evidence>
<evidence type="ECO:0000313" key="14">
    <source>
        <dbReference type="EMBL" id="MFB9676436.1"/>
    </source>
</evidence>
<evidence type="ECO:0000256" key="2">
    <source>
        <dbReference type="ARBA" id="ARBA00004236"/>
    </source>
</evidence>
<dbReference type="Pfam" id="PF00672">
    <property type="entry name" value="HAMP"/>
    <property type="match status" value="1"/>
</dbReference>
<evidence type="ECO:0000256" key="1">
    <source>
        <dbReference type="ARBA" id="ARBA00000085"/>
    </source>
</evidence>
<dbReference type="CDD" id="cd00075">
    <property type="entry name" value="HATPase"/>
    <property type="match status" value="1"/>
</dbReference>
<dbReference type="Gene3D" id="1.10.287.130">
    <property type="match status" value="1"/>
</dbReference>
<evidence type="ECO:0000259" key="13">
    <source>
        <dbReference type="PROSITE" id="PS50885"/>
    </source>
</evidence>
<comment type="subcellular location">
    <subcellularLocation>
        <location evidence="2">Cell membrane</location>
    </subcellularLocation>
</comment>
<keyword evidence="6 11" id="KW-0812">Transmembrane</keyword>
<dbReference type="InterPro" id="IPR003661">
    <property type="entry name" value="HisK_dim/P_dom"/>
</dbReference>
<dbReference type="PRINTS" id="PR00344">
    <property type="entry name" value="BCTRLSENSOR"/>
</dbReference>
<reference evidence="14 15" key="1">
    <citation type="submission" date="2024-09" db="EMBL/GenBank/DDBJ databases">
        <authorList>
            <person name="Sun Q."/>
            <person name="Mori K."/>
        </authorList>
    </citation>
    <scope>NUCLEOTIDE SEQUENCE [LARGE SCALE GENOMIC DNA]</scope>
    <source>
        <strain evidence="14 15">JCM 3028</strain>
    </source>
</reference>
<dbReference type="SMART" id="SM00387">
    <property type="entry name" value="HATPase_c"/>
    <property type="match status" value="1"/>
</dbReference>
<feature type="domain" description="HAMP" evidence="13">
    <location>
        <begin position="80"/>
        <end position="133"/>
    </location>
</feature>
<dbReference type="Gene3D" id="6.10.340.10">
    <property type="match status" value="1"/>
</dbReference>
<dbReference type="PANTHER" id="PTHR45436:SF5">
    <property type="entry name" value="SENSOR HISTIDINE KINASE TRCS"/>
    <property type="match status" value="1"/>
</dbReference>
<evidence type="ECO:0000256" key="9">
    <source>
        <dbReference type="ARBA" id="ARBA00023012"/>
    </source>
</evidence>
<keyword evidence="9" id="KW-0902">Two-component regulatory system</keyword>
<dbReference type="InterPro" id="IPR003594">
    <property type="entry name" value="HATPase_dom"/>
</dbReference>
<dbReference type="InterPro" id="IPR003660">
    <property type="entry name" value="HAMP_dom"/>
</dbReference>
<evidence type="ECO:0000256" key="10">
    <source>
        <dbReference type="ARBA" id="ARBA00023136"/>
    </source>
</evidence>
<sequence length="352" mass="38157">MTRPWRSLRGRLAVLGFLAIYLPVLLLFGVILVTDTETTLQTFDGAEIVRSTSTHRSAWVSWTILALAPAAAALAWWWAGRATAPIERIRAAADDIGGTDLSRRIALDRGPAEVVALAASFDAMLDRLEQAAATQWRLIDETSHELRVPLSVLMTNAEVLLDHPAPTVEIYRRGLQRSRAASERLRTTIDHLLVDARARARAVDRRPADLMALVRDVVEHAGVLAAGKEIGLSVTGPPVAVCSVDEPTMSRAISNLVDNAIRYAPAGSRVEIDVEVTGTEAAVTVTDHGPGVPDGEREHVFQRFWRGRRDVPGTGLGLPIARQIALAHGGDLTLSPSRPEGDGCAFRLTLHR</sequence>
<evidence type="ECO:0000313" key="15">
    <source>
        <dbReference type="Proteomes" id="UP001589610"/>
    </source>
</evidence>
<gene>
    <name evidence="14" type="ORF">ACFFRH_13150</name>
</gene>
<dbReference type="PROSITE" id="PS50109">
    <property type="entry name" value="HIS_KIN"/>
    <property type="match status" value="1"/>
</dbReference>
<dbReference type="CDD" id="cd06225">
    <property type="entry name" value="HAMP"/>
    <property type="match status" value="1"/>
</dbReference>
<dbReference type="Proteomes" id="UP001589610">
    <property type="component" value="Unassembled WGS sequence"/>
</dbReference>
<dbReference type="InterPro" id="IPR005467">
    <property type="entry name" value="His_kinase_dom"/>
</dbReference>
<dbReference type="InterPro" id="IPR004358">
    <property type="entry name" value="Sig_transdc_His_kin-like_C"/>
</dbReference>
<feature type="domain" description="Histidine kinase" evidence="12">
    <location>
        <begin position="141"/>
        <end position="352"/>
    </location>
</feature>
<dbReference type="InterPro" id="IPR036097">
    <property type="entry name" value="HisK_dim/P_sf"/>
</dbReference>
<evidence type="ECO:0000256" key="7">
    <source>
        <dbReference type="ARBA" id="ARBA00022777"/>
    </source>
</evidence>
<dbReference type="EMBL" id="JBHMBS010000005">
    <property type="protein sequence ID" value="MFB9676436.1"/>
    <property type="molecule type" value="Genomic_DNA"/>
</dbReference>
<dbReference type="PROSITE" id="PS50885">
    <property type="entry name" value="HAMP"/>
    <property type="match status" value="1"/>
</dbReference>
<proteinExistence type="predicted"/>
<keyword evidence="15" id="KW-1185">Reference proteome</keyword>
<keyword evidence="10 11" id="KW-0472">Membrane</keyword>
<feature type="transmembrane region" description="Helical" evidence="11">
    <location>
        <begin position="59"/>
        <end position="79"/>
    </location>
</feature>
<keyword evidence="8 11" id="KW-1133">Transmembrane helix</keyword>
<feature type="transmembrane region" description="Helical" evidence="11">
    <location>
        <begin position="12"/>
        <end position="33"/>
    </location>
</feature>
<dbReference type="EC" id="2.7.13.3" evidence="3"/>
<keyword evidence="14" id="KW-0067">ATP-binding</keyword>
<comment type="caution">
    <text evidence="14">The sequence shown here is derived from an EMBL/GenBank/DDBJ whole genome shotgun (WGS) entry which is preliminary data.</text>
</comment>
<dbReference type="SUPFAM" id="SSF158472">
    <property type="entry name" value="HAMP domain-like"/>
    <property type="match status" value="1"/>
</dbReference>
<evidence type="ECO:0000256" key="3">
    <source>
        <dbReference type="ARBA" id="ARBA00012438"/>
    </source>
</evidence>
<keyword evidence="5" id="KW-0808">Transferase</keyword>
<dbReference type="SMART" id="SM00388">
    <property type="entry name" value="HisKA"/>
    <property type="match status" value="1"/>
</dbReference>
<dbReference type="SMART" id="SM00304">
    <property type="entry name" value="HAMP"/>
    <property type="match status" value="1"/>
</dbReference>
<dbReference type="SUPFAM" id="SSF55874">
    <property type="entry name" value="ATPase domain of HSP90 chaperone/DNA topoisomerase II/histidine kinase"/>
    <property type="match status" value="1"/>
</dbReference>
<dbReference type="RefSeq" id="WP_386156477.1">
    <property type="nucleotide sequence ID" value="NZ_JBHMBS010000005.1"/>
</dbReference>
<protein>
    <recommendedName>
        <fullName evidence="3">histidine kinase</fullName>
        <ecNumber evidence="3">2.7.13.3</ecNumber>
    </recommendedName>
</protein>
<dbReference type="SUPFAM" id="SSF47384">
    <property type="entry name" value="Homodimeric domain of signal transducing histidine kinase"/>
    <property type="match status" value="1"/>
</dbReference>
<keyword evidence="14" id="KW-0547">Nucleotide-binding</keyword>
<dbReference type="InterPro" id="IPR036890">
    <property type="entry name" value="HATPase_C_sf"/>
</dbReference>
<dbReference type="Pfam" id="PF02518">
    <property type="entry name" value="HATPase_c"/>
    <property type="match status" value="1"/>
</dbReference>
<dbReference type="InterPro" id="IPR050428">
    <property type="entry name" value="TCS_sensor_his_kinase"/>
</dbReference>
<comment type="catalytic activity">
    <reaction evidence="1">
        <text>ATP + protein L-histidine = ADP + protein N-phospho-L-histidine.</text>
        <dbReference type="EC" id="2.7.13.3"/>
    </reaction>
</comment>
<evidence type="ECO:0000259" key="12">
    <source>
        <dbReference type="PROSITE" id="PS50109"/>
    </source>
</evidence>
<organism evidence="14 15">
    <name type="scientific">Streptosporangium vulgare</name>
    <dbReference type="NCBI Taxonomy" id="46190"/>
    <lineage>
        <taxon>Bacteria</taxon>
        <taxon>Bacillati</taxon>
        <taxon>Actinomycetota</taxon>
        <taxon>Actinomycetes</taxon>
        <taxon>Streptosporangiales</taxon>
        <taxon>Streptosporangiaceae</taxon>
        <taxon>Streptosporangium</taxon>
    </lineage>
</organism>
<evidence type="ECO:0000256" key="4">
    <source>
        <dbReference type="ARBA" id="ARBA00022553"/>
    </source>
</evidence>
<dbReference type="PANTHER" id="PTHR45436">
    <property type="entry name" value="SENSOR HISTIDINE KINASE YKOH"/>
    <property type="match status" value="1"/>
</dbReference>
<keyword evidence="7" id="KW-0418">Kinase</keyword>
<dbReference type="Pfam" id="PF00512">
    <property type="entry name" value="HisKA"/>
    <property type="match status" value="1"/>
</dbReference>